<dbReference type="GeneID" id="78819858"/>
<organism evidence="2 3">
    <name type="scientific">Halosimplex aquaticum</name>
    <dbReference type="NCBI Taxonomy" id="3026162"/>
    <lineage>
        <taxon>Archaea</taxon>
        <taxon>Methanobacteriati</taxon>
        <taxon>Methanobacteriota</taxon>
        <taxon>Stenosarchaea group</taxon>
        <taxon>Halobacteria</taxon>
        <taxon>Halobacteriales</taxon>
        <taxon>Haloarculaceae</taxon>
        <taxon>Halosimplex</taxon>
    </lineage>
</organism>
<keyword evidence="1" id="KW-0812">Transmembrane</keyword>
<evidence type="ECO:0000256" key="1">
    <source>
        <dbReference type="SAM" id="Phobius"/>
    </source>
</evidence>
<dbReference type="RefSeq" id="WP_274325184.1">
    <property type="nucleotide sequence ID" value="NZ_CP118158.1"/>
</dbReference>
<protein>
    <submittedName>
        <fullName evidence="2">Uncharacterized protein</fullName>
    </submittedName>
</protein>
<accession>A0ABD5Y2R7</accession>
<dbReference type="EMBL" id="JBHTAS010000001">
    <property type="protein sequence ID" value="MFC7139600.1"/>
    <property type="molecule type" value="Genomic_DNA"/>
</dbReference>
<feature type="transmembrane region" description="Helical" evidence="1">
    <location>
        <begin position="85"/>
        <end position="104"/>
    </location>
</feature>
<feature type="transmembrane region" description="Helical" evidence="1">
    <location>
        <begin position="12"/>
        <end position="30"/>
    </location>
</feature>
<keyword evidence="1" id="KW-1133">Transmembrane helix</keyword>
<comment type="caution">
    <text evidence="2">The sequence shown here is derived from an EMBL/GenBank/DDBJ whole genome shotgun (WGS) entry which is preliminary data.</text>
</comment>
<feature type="transmembrane region" description="Helical" evidence="1">
    <location>
        <begin position="42"/>
        <end position="64"/>
    </location>
</feature>
<name>A0ABD5Y2R7_9EURY</name>
<dbReference type="AlphaFoldDB" id="A0ABD5Y2R7"/>
<evidence type="ECO:0000313" key="2">
    <source>
        <dbReference type="EMBL" id="MFC7139600.1"/>
    </source>
</evidence>
<keyword evidence="1" id="KW-0472">Membrane</keyword>
<sequence>MKLRNREGTAVDPVPFLVVTGVAFAIAYSYGPLYFAALGLPIGYGVAVSTALFLAATAGTYYRLVWTHRPVRREEVPVGERFERLVLATVACVGVVALLALPLAM</sequence>
<gene>
    <name evidence="2" type="ORF">ACFQMA_07080</name>
</gene>
<evidence type="ECO:0000313" key="3">
    <source>
        <dbReference type="Proteomes" id="UP001596432"/>
    </source>
</evidence>
<dbReference type="Proteomes" id="UP001596432">
    <property type="component" value="Unassembled WGS sequence"/>
</dbReference>
<proteinExistence type="predicted"/>
<keyword evidence="3" id="KW-1185">Reference proteome</keyword>
<reference evidence="2 3" key="1">
    <citation type="journal article" date="2019" name="Int. J. Syst. Evol. Microbiol.">
        <title>The Global Catalogue of Microorganisms (GCM) 10K type strain sequencing project: providing services to taxonomists for standard genome sequencing and annotation.</title>
        <authorList>
            <consortium name="The Broad Institute Genomics Platform"/>
            <consortium name="The Broad Institute Genome Sequencing Center for Infectious Disease"/>
            <person name="Wu L."/>
            <person name="Ma J."/>
        </authorList>
    </citation>
    <scope>NUCLEOTIDE SEQUENCE [LARGE SCALE GENOMIC DNA]</scope>
    <source>
        <strain evidence="2 3">XZYJT29</strain>
    </source>
</reference>